<dbReference type="GO" id="GO:0046452">
    <property type="term" value="P:dihydrofolate metabolic process"/>
    <property type="evidence" value="ECO:0007669"/>
    <property type="project" value="TreeGrafter"/>
</dbReference>
<dbReference type="Proteomes" id="UP001292094">
    <property type="component" value="Unassembled WGS sequence"/>
</dbReference>
<dbReference type="EMBL" id="JAWZYT010000671">
    <property type="protein sequence ID" value="KAK4320409.1"/>
    <property type="molecule type" value="Genomic_DNA"/>
</dbReference>
<evidence type="ECO:0000313" key="9">
    <source>
        <dbReference type="Proteomes" id="UP001292094"/>
    </source>
</evidence>
<dbReference type="GO" id="GO:0006730">
    <property type="term" value="P:one-carbon metabolic process"/>
    <property type="evidence" value="ECO:0007669"/>
    <property type="project" value="UniProtKB-KW"/>
</dbReference>
<accession>A0AAE1Q4W4</accession>
<dbReference type="InterPro" id="IPR012259">
    <property type="entry name" value="DHFR"/>
</dbReference>
<keyword evidence="5" id="KW-0560">Oxidoreductase</keyword>
<feature type="domain" description="DHFR" evidence="7">
    <location>
        <begin position="1"/>
        <end position="132"/>
    </location>
</feature>
<evidence type="ECO:0000256" key="1">
    <source>
        <dbReference type="ARBA" id="ARBA00004903"/>
    </source>
</evidence>
<evidence type="ECO:0000256" key="5">
    <source>
        <dbReference type="ARBA" id="ARBA00023002"/>
    </source>
</evidence>
<dbReference type="PANTHER" id="PTHR48069">
    <property type="entry name" value="DIHYDROFOLATE REDUCTASE"/>
    <property type="match status" value="1"/>
</dbReference>
<dbReference type="GO" id="GO:0005739">
    <property type="term" value="C:mitochondrion"/>
    <property type="evidence" value="ECO:0007669"/>
    <property type="project" value="TreeGrafter"/>
</dbReference>
<protein>
    <recommendedName>
        <fullName evidence="2">dihydrofolate reductase</fullName>
        <ecNumber evidence="2">1.5.1.3</ecNumber>
    </recommendedName>
</protein>
<dbReference type="PROSITE" id="PS51330">
    <property type="entry name" value="DHFR_2"/>
    <property type="match status" value="1"/>
</dbReference>
<evidence type="ECO:0000256" key="2">
    <source>
        <dbReference type="ARBA" id="ARBA00012856"/>
    </source>
</evidence>
<dbReference type="EC" id="1.5.1.3" evidence="2"/>
<gene>
    <name evidence="8" type="ORF">Pmani_008718</name>
</gene>
<dbReference type="InterPro" id="IPR001796">
    <property type="entry name" value="DHFR_dom"/>
</dbReference>
<organism evidence="8 9">
    <name type="scientific">Petrolisthes manimaculis</name>
    <dbReference type="NCBI Taxonomy" id="1843537"/>
    <lineage>
        <taxon>Eukaryota</taxon>
        <taxon>Metazoa</taxon>
        <taxon>Ecdysozoa</taxon>
        <taxon>Arthropoda</taxon>
        <taxon>Crustacea</taxon>
        <taxon>Multicrustacea</taxon>
        <taxon>Malacostraca</taxon>
        <taxon>Eumalacostraca</taxon>
        <taxon>Eucarida</taxon>
        <taxon>Decapoda</taxon>
        <taxon>Pleocyemata</taxon>
        <taxon>Anomura</taxon>
        <taxon>Galatheoidea</taxon>
        <taxon>Porcellanidae</taxon>
        <taxon>Petrolisthes</taxon>
    </lineage>
</organism>
<evidence type="ECO:0000259" key="7">
    <source>
        <dbReference type="PROSITE" id="PS51330"/>
    </source>
</evidence>
<evidence type="ECO:0000256" key="6">
    <source>
        <dbReference type="ARBA" id="ARBA00048873"/>
    </source>
</evidence>
<dbReference type="InterPro" id="IPR024072">
    <property type="entry name" value="DHFR-like_dom_sf"/>
</dbReference>
<evidence type="ECO:0000256" key="4">
    <source>
        <dbReference type="ARBA" id="ARBA00022857"/>
    </source>
</evidence>
<comment type="catalytic activity">
    <reaction evidence="6">
        <text>(6S)-5,6,7,8-tetrahydrofolate + NADP(+) = 7,8-dihydrofolate + NADPH + H(+)</text>
        <dbReference type="Rhea" id="RHEA:15009"/>
        <dbReference type="ChEBI" id="CHEBI:15378"/>
        <dbReference type="ChEBI" id="CHEBI:57451"/>
        <dbReference type="ChEBI" id="CHEBI:57453"/>
        <dbReference type="ChEBI" id="CHEBI:57783"/>
        <dbReference type="ChEBI" id="CHEBI:58349"/>
        <dbReference type="EC" id="1.5.1.3"/>
    </reaction>
</comment>
<proteinExistence type="predicted"/>
<dbReference type="Gene3D" id="3.40.430.10">
    <property type="entry name" value="Dihydrofolate Reductase, subunit A"/>
    <property type="match status" value="1"/>
</dbReference>
<keyword evidence="3" id="KW-0554">One-carbon metabolism</keyword>
<keyword evidence="4" id="KW-0521">NADP</keyword>
<evidence type="ECO:0000256" key="3">
    <source>
        <dbReference type="ARBA" id="ARBA00022563"/>
    </source>
</evidence>
<dbReference type="GO" id="GO:0046655">
    <property type="term" value="P:folic acid metabolic process"/>
    <property type="evidence" value="ECO:0007669"/>
    <property type="project" value="TreeGrafter"/>
</dbReference>
<dbReference type="AlphaFoldDB" id="A0AAE1Q4W4"/>
<dbReference type="PANTHER" id="PTHR48069:SF3">
    <property type="entry name" value="DIHYDROFOLATE REDUCTASE"/>
    <property type="match status" value="1"/>
</dbReference>
<dbReference type="GO" id="GO:0050661">
    <property type="term" value="F:NADP binding"/>
    <property type="evidence" value="ECO:0007669"/>
    <property type="project" value="InterPro"/>
</dbReference>
<reference evidence="8" key="1">
    <citation type="submission" date="2023-11" db="EMBL/GenBank/DDBJ databases">
        <title>Genome assemblies of two species of porcelain crab, Petrolisthes cinctipes and Petrolisthes manimaculis (Anomura: Porcellanidae).</title>
        <authorList>
            <person name="Angst P."/>
        </authorList>
    </citation>
    <scope>NUCLEOTIDE SEQUENCE</scope>
    <source>
        <strain evidence="8">PB745_02</strain>
        <tissue evidence="8">Gill</tissue>
    </source>
</reference>
<evidence type="ECO:0000313" key="8">
    <source>
        <dbReference type="EMBL" id="KAK4320409.1"/>
    </source>
</evidence>
<comment type="caution">
    <text evidence="8">The sequence shown here is derived from an EMBL/GenBank/DDBJ whole genome shotgun (WGS) entry which is preliminary data.</text>
</comment>
<keyword evidence="9" id="KW-1185">Reference proteome</keyword>
<dbReference type="Pfam" id="PF00186">
    <property type="entry name" value="DHFR_1"/>
    <property type="match status" value="1"/>
</dbReference>
<sequence>MGRKTWDSIPAKFRPLPKRINVVLSSQAKSDSNKFSGSIACDTFDGAIQEALQREGKVETVWVIGGYSIYKAALESEYIHRLYITRVLREYDCDTFFPEFDHNKFKKLEDPSVPSELQEEEGVQYRYEVYEKDARS</sequence>
<name>A0AAE1Q4W4_9EUCA</name>
<dbReference type="CDD" id="cd00209">
    <property type="entry name" value="DHFR"/>
    <property type="match status" value="1"/>
</dbReference>
<dbReference type="SUPFAM" id="SSF53597">
    <property type="entry name" value="Dihydrofolate reductase-like"/>
    <property type="match status" value="1"/>
</dbReference>
<comment type="pathway">
    <text evidence="1">Cofactor biosynthesis; tetrahydrofolate biosynthesis; 5,6,7,8-tetrahydrofolate from 7,8-dihydrofolate: step 1/1.</text>
</comment>
<dbReference type="GO" id="GO:0046654">
    <property type="term" value="P:tetrahydrofolate biosynthetic process"/>
    <property type="evidence" value="ECO:0007669"/>
    <property type="project" value="InterPro"/>
</dbReference>
<dbReference type="GO" id="GO:0004146">
    <property type="term" value="F:dihydrofolate reductase activity"/>
    <property type="evidence" value="ECO:0007669"/>
    <property type="project" value="UniProtKB-EC"/>
</dbReference>